<proteinExistence type="inferred from homology"/>
<comment type="similarity">
    <text evidence="7">Belongs to the major facilitator superfamily. Allantoate permease family.</text>
</comment>
<feature type="transmembrane region" description="Helical" evidence="8">
    <location>
        <begin position="80"/>
        <end position="98"/>
    </location>
</feature>
<keyword evidence="3 8" id="KW-0812">Transmembrane</keyword>
<comment type="subcellular location">
    <subcellularLocation>
        <location evidence="1">Membrane</location>
        <topology evidence="1">Multi-pass membrane protein</topology>
    </subcellularLocation>
</comment>
<dbReference type="EMBL" id="JAGMUU010000015">
    <property type="protein sequence ID" value="KAH7137531.1"/>
    <property type="molecule type" value="Genomic_DNA"/>
</dbReference>
<evidence type="ECO:0000256" key="5">
    <source>
        <dbReference type="ARBA" id="ARBA00023136"/>
    </source>
</evidence>
<dbReference type="Pfam" id="PF07690">
    <property type="entry name" value="MFS_1"/>
    <property type="match status" value="1"/>
</dbReference>
<dbReference type="GO" id="GO:0016020">
    <property type="term" value="C:membrane"/>
    <property type="evidence" value="ECO:0007669"/>
    <property type="project" value="UniProtKB-SubCell"/>
</dbReference>
<evidence type="ECO:0000256" key="4">
    <source>
        <dbReference type="ARBA" id="ARBA00022989"/>
    </source>
</evidence>
<dbReference type="InterPro" id="IPR036259">
    <property type="entry name" value="MFS_trans_sf"/>
</dbReference>
<dbReference type="Proteomes" id="UP000717696">
    <property type="component" value="Unassembled WGS sequence"/>
</dbReference>
<evidence type="ECO:0000256" key="6">
    <source>
        <dbReference type="ARBA" id="ARBA00023180"/>
    </source>
</evidence>
<sequence length="487" mass="53874">MSEKRDVELEEALGAAVATEQLSPREEKRILRRIDTCLLPIMAVSYMFQYLDKTALSFTAIMGLRDDLHLSGSNFSWASSMYYFGYLVASYPVGMLMVRWQVGKTIALSIFVWGGVLLATAGCRNAKGLLAVRFFLGVTESAIAPGLSVVVSMWYKRSEQPLRHAAWFIGNTFAGILGGLLAYAIGHIQSIPPWQAVFFIFGGLTIAWSLCILLLMPDTPMQAWFLNEEDCAKAIVRVKDNMTGIKSNEFKWSQCIEALMDVKTWLLAAVMICINIPNGALSSFGAIVIEGLGFNRFHSLLLQGASYFLQLFAVLSSTGGSSYLANTRTYWLAWNFSLAIVGASLLRQLPDHLLWGRYAGKCLTTAAAANFPLLMSLSSGNVGGFTKKTTVNAVVFIIYCTGNIIGPQLFIEREAPSYNSGFLAIMICYGVGIAFSFTLRFYLAHENRRRDRDSSVQDTQDSTELDGNAAAMLDKTDMEISQFRYVY</sequence>
<keyword evidence="5 8" id="KW-0472">Membrane</keyword>
<feature type="transmembrane region" description="Helical" evidence="8">
    <location>
        <begin position="389"/>
        <end position="410"/>
    </location>
</feature>
<accession>A0A9P9EIU6</accession>
<dbReference type="Gene3D" id="1.20.1250.20">
    <property type="entry name" value="MFS general substrate transporter like domains"/>
    <property type="match status" value="1"/>
</dbReference>
<dbReference type="AlphaFoldDB" id="A0A9P9EIU6"/>
<feature type="transmembrane region" description="Helical" evidence="8">
    <location>
        <begin position="358"/>
        <end position="377"/>
    </location>
</feature>
<evidence type="ECO:0000256" key="2">
    <source>
        <dbReference type="ARBA" id="ARBA00022448"/>
    </source>
</evidence>
<organism evidence="9 10">
    <name type="scientific">Dactylonectria estremocensis</name>
    <dbReference type="NCBI Taxonomy" id="1079267"/>
    <lineage>
        <taxon>Eukaryota</taxon>
        <taxon>Fungi</taxon>
        <taxon>Dikarya</taxon>
        <taxon>Ascomycota</taxon>
        <taxon>Pezizomycotina</taxon>
        <taxon>Sordariomycetes</taxon>
        <taxon>Hypocreomycetidae</taxon>
        <taxon>Hypocreales</taxon>
        <taxon>Nectriaceae</taxon>
        <taxon>Dactylonectria</taxon>
    </lineage>
</organism>
<keyword evidence="2" id="KW-0813">Transport</keyword>
<gene>
    <name evidence="9" type="ORF">B0J13DRAFT_640079</name>
</gene>
<reference evidence="9" key="1">
    <citation type="journal article" date="2021" name="Nat. Commun.">
        <title>Genetic determinants of endophytism in the Arabidopsis root mycobiome.</title>
        <authorList>
            <person name="Mesny F."/>
            <person name="Miyauchi S."/>
            <person name="Thiergart T."/>
            <person name="Pickel B."/>
            <person name="Atanasova L."/>
            <person name="Karlsson M."/>
            <person name="Huettel B."/>
            <person name="Barry K.W."/>
            <person name="Haridas S."/>
            <person name="Chen C."/>
            <person name="Bauer D."/>
            <person name="Andreopoulos W."/>
            <person name="Pangilinan J."/>
            <person name="LaButti K."/>
            <person name="Riley R."/>
            <person name="Lipzen A."/>
            <person name="Clum A."/>
            <person name="Drula E."/>
            <person name="Henrissat B."/>
            <person name="Kohler A."/>
            <person name="Grigoriev I.V."/>
            <person name="Martin F.M."/>
            <person name="Hacquard S."/>
        </authorList>
    </citation>
    <scope>NUCLEOTIDE SEQUENCE</scope>
    <source>
        <strain evidence="9">MPI-CAGE-AT-0021</strain>
    </source>
</reference>
<dbReference type="PANTHER" id="PTHR43791:SF103">
    <property type="entry name" value="MAJOR FACILITATOR SUPERFAMILY (MFS) PROFILE DOMAIN-CONTAINING PROTEIN-RELATED"/>
    <property type="match status" value="1"/>
</dbReference>
<feature type="transmembrane region" description="Helical" evidence="8">
    <location>
        <begin position="194"/>
        <end position="216"/>
    </location>
</feature>
<evidence type="ECO:0000256" key="7">
    <source>
        <dbReference type="ARBA" id="ARBA00037968"/>
    </source>
</evidence>
<dbReference type="SUPFAM" id="SSF103473">
    <property type="entry name" value="MFS general substrate transporter"/>
    <property type="match status" value="1"/>
</dbReference>
<dbReference type="GO" id="GO:0022857">
    <property type="term" value="F:transmembrane transporter activity"/>
    <property type="evidence" value="ECO:0007669"/>
    <property type="project" value="InterPro"/>
</dbReference>
<keyword evidence="10" id="KW-1185">Reference proteome</keyword>
<evidence type="ECO:0000256" key="1">
    <source>
        <dbReference type="ARBA" id="ARBA00004141"/>
    </source>
</evidence>
<name>A0A9P9EIU6_9HYPO</name>
<protein>
    <submittedName>
        <fullName evidence="9">Vitamin H transporter</fullName>
    </submittedName>
</protein>
<feature type="transmembrane region" description="Helical" evidence="8">
    <location>
        <begin position="329"/>
        <end position="346"/>
    </location>
</feature>
<feature type="transmembrane region" description="Helical" evidence="8">
    <location>
        <begin position="167"/>
        <end position="188"/>
    </location>
</feature>
<keyword evidence="4 8" id="KW-1133">Transmembrane helix</keyword>
<comment type="caution">
    <text evidence="9">The sequence shown here is derived from an EMBL/GenBank/DDBJ whole genome shotgun (WGS) entry which is preliminary data.</text>
</comment>
<evidence type="ECO:0000256" key="8">
    <source>
        <dbReference type="SAM" id="Phobius"/>
    </source>
</evidence>
<feature type="transmembrane region" description="Helical" evidence="8">
    <location>
        <begin position="265"/>
        <end position="288"/>
    </location>
</feature>
<dbReference type="OrthoDB" id="5073847at2759"/>
<feature type="transmembrane region" description="Helical" evidence="8">
    <location>
        <begin position="422"/>
        <end position="443"/>
    </location>
</feature>
<evidence type="ECO:0000256" key="3">
    <source>
        <dbReference type="ARBA" id="ARBA00022692"/>
    </source>
</evidence>
<feature type="transmembrane region" description="Helical" evidence="8">
    <location>
        <begin position="105"/>
        <end position="122"/>
    </location>
</feature>
<keyword evidence="6" id="KW-0325">Glycoprotein</keyword>
<feature type="transmembrane region" description="Helical" evidence="8">
    <location>
        <begin position="134"/>
        <end position="155"/>
    </location>
</feature>
<evidence type="ECO:0000313" key="9">
    <source>
        <dbReference type="EMBL" id="KAH7137531.1"/>
    </source>
</evidence>
<dbReference type="FunFam" id="1.20.1250.20:FF:000064">
    <property type="entry name" value="MFS allantoate transporter"/>
    <property type="match status" value="1"/>
</dbReference>
<feature type="transmembrane region" description="Helical" evidence="8">
    <location>
        <begin position="300"/>
        <end position="317"/>
    </location>
</feature>
<dbReference type="PANTHER" id="PTHR43791">
    <property type="entry name" value="PERMEASE-RELATED"/>
    <property type="match status" value="1"/>
</dbReference>
<evidence type="ECO:0000313" key="10">
    <source>
        <dbReference type="Proteomes" id="UP000717696"/>
    </source>
</evidence>
<dbReference type="InterPro" id="IPR011701">
    <property type="entry name" value="MFS"/>
</dbReference>